<dbReference type="InterPro" id="IPR013221">
    <property type="entry name" value="Mur_ligase_cen"/>
</dbReference>
<keyword evidence="7" id="KW-0547">Nucleotide-binding</keyword>
<dbReference type="InterPro" id="IPR000713">
    <property type="entry name" value="Mur_ligase_N"/>
</dbReference>
<comment type="catalytic activity">
    <reaction evidence="7">
        <text>UDP-N-acetyl-alpha-D-muramoyl-L-alanyl-D-glutamate + meso-2,6-diaminopimelate + ATP = UDP-N-acetyl-alpha-D-muramoyl-L-alanyl-gamma-D-glutamyl-meso-2,6-diaminopimelate + ADP + phosphate + H(+)</text>
        <dbReference type="Rhea" id="RHEA:23676"/>
        <dbReference type="ChEBI" id="CHEBI:15378"/>
        <dbReference type="ChEBI" id="CHEBI:30616"/>
        <dbReference type="ChEBI" id="CHEBI:43474"/>
        <dbReference type="ChEBI" id="CHEBI:57791"/>
        <dbReference type="ChEBI" id="CHEBI:83900"/>
        <dbReference type="ChEBI" id="CHEBI:83905"/>
        <dbReference type="ChEBI" id="CHEBI:456216"/>
        <dbReference type="EC" id="6.3.2.13"/>
    </reaction>
</comment>
<feature type="domain" description="Mur ligase central" evidence="11">
    <location>
        <begin position="106"/>
        <end position="306"/>
    </location>
</feature>
<gene>
    <name evidence="7" type="primary">murE</name>
    <name evidence="12" type="ORF">DB32_004445</name>
</gene>
<comment type="caution">
    <text evidence="7">Lacks conserved residue(s) required for the propagation of feature annotation.</text>
</comment>
<feature type="short sequence motif" description="Meso-diaminopimelate recognition motif" evidence="7">
    <location>
        <begin position="402"/>
        <end position="405"/>
    </location>
</feature>
<evidence type="ECO:0000259" key="9">
    <source>
        <dbReference type="Pfam" id="PF01225"/>
    </source>
</evidence>
<feature type="binding site" evidence="7">
    <location>
        <position position="465"/>
    </location>
    <ligand>
        <name>meso-2,6-diaminopimelate</name>
        <dbReference type="ChEBI" id="CHEBI:57791"/>
    </ligand>
</feature>
<dbReference type="HAMAP" id="MF_00208">
    <property type="entry name" value="MurE"/>
    <property type="match status" value="1"/>
</dbReference>
<protein>
    <recommendedName>
        <fullName evidence="7">UDP-N-acetylmuramoyl-L-alanyl-D-glutamate--2,6-diaminopimelate ligase</fullName>
        <ecNumber evidence="7">6.3.2.13</ecNumber>
    </recommendedName>
    <alternativeName>
        <fullName evidence="7">Meso-A2pm-adding enzyme</fullName>
    </alternativeName>
    <alternativeName>
        <fullName evidence="7">Meso-diaminopimelate-adding enzyme</fullName>
    </alternativeName>
    <alternativeName>
        <fullName evidence="7">UDP-MurNAc-L-Ala-D-Glu:meso-diaminopimelate ligase</fullName>
    </alternativeName>
    <alternativeName>
        <fullName evidence="7">UDP-MurNAc-tripeptide synthetase</fullName>
    </alternativeName>
    <alternativeName>
        <fullName evidence="7">UDP-N-acetylmuramyl-tripeptide synthetase</fullName>
    </alternativeName>
</protein>
<dbReference type="SUPFAM" id="SSF53623">
    <property type="entry name" value="MurD-like peptide ligases, catalytic domain"/>
    <property type="match status" value="1"/>
</dbReference>
<dbReference type="NCBIfam" id="TIGR01085">
    <property type="entry name" value="murE"/>
    <property type="match status" value="1"/>
</dbReference>
<dbReference type="GO" id="GO:0051301">
    <property type="term" value="P:cell division"/>
    <property type="evidence" value="ECO:0007669"/>
    <property type="project" value="UniProtKB-KW"/>
</dbReference>
<feature type="domain" description="Mur ligase C-terminal" evidence="10">
    <location>
        <begin position="329"/>
        <end position="467"/>
    </location>
</feature>
<proteinExistence type="inferred from homology"/>
<keyword evidence="7 12" id="KW-0436">Ligase</keyword>
<dbReference type="KEGG" id="samy:DB32_004445"/>
<sequence length="501" mass="52965">MTTLGELQRALGAELRGDASIVARGVRHDSRAVEAGDVFVAIAGQKARGSEFAAAALARGAVAVITEQLVDVDAPQLRVSDARRALAIASHLVYGDPTASLACIGVTGTNGKTTTTWLIDEALTALAQRPALLGTVETRGPGFREQSAFTTPEADAIARFARRMVDASATHLVMEVSSHALALHRADGIRFEVAAFTNLTQDHLDFHGSMDAYFEAKARLFTELAPRHAVVRTDDPMGVELARRIPSRTQVHTLSRHRDASIRATNVAVDRDGARCDVSTPWGALRIESALLGAHNLDNLLVAAGCLLAAGFAPSDVSRALGAAKGAPGRLERVEDPRDVAVLVDYAHSPDALANVLDALRPLTPGRLVCVFGCGGDRDRGKRPKMGEAAATRADLVVITSDNPRTEDPRAIVDMIVPGVVALPAITPDALASSARGHVVEVDRRRAIDLALAAARPGDTVLIAGKGHEDYQIVGTTKIDFDDRVEARRAIARALEAGGAR</sequence>
<evidence type="ECO:0000256" key="5">
    <source>
        <dbReference type="ARBA" id="ARBA00023306"/>
    </source>
</evidence>
<feature type="binding site" evidence="7">
    <location>
        <position position="185"/>
    </location>
    <ligand>
        <name>UDP-N-acetyl-alpha-D-muramoyl-L-alanyl-D-glutamate</name>
        <dbReference type="ChEBI" id="CHEBI:83900"/>
    </ligand>
</feature>
<evidence type="ECO:0000256" key="6">
    <source>
        <dbReference type="ARBA" id="ARBA00023316"/>
    </source>
</evidence>
<feature type="binding site" evidence="7">
    <location>
        <begin position="402"/>
        <end position="405"/>
    </location>
    <ligand>
        <name>meso-2,6-diaminopimelate</name>
        <dbReference type="ChEBI" id="CHEBI:57791"/>
    </ligand>
</feature>
<evidence type="ECO:0000256" key="7">
    <source>
        <dbReference type="HAMAP-Rule" id="MF_00208"/>
    </source>
</evidence>
<dbReference type="SUPFAM" id="SSF53244">
    <property type="entry name" value="MurD-like peptide ligases, peptide-binding domain"/>
    <property type="match status" value="1"/>
</dbReference>
<dbReference type="Pfam" id="PF02875">
    <property type="entry name" value="Mur_ligase_C"/>
    <property type="match status" value="1"/>
</dbReference>
<keyword evidence="7" id="KW-0067">ATP-binding</keyword>
<dbReference type="Pfam" id="PF01225">
    <property type="entry name" value="Mur_ligase"/>
    <property type="match status" value="1"/>
</dbReference>
<keyword evidence="7" id="KW-0963">Cytoplasm</keyword>
<dbReference type="InterPro" id="IPR035911">
    <property type="entry name" value="MurE/MurF_N"/>
</dbReference>
<feature type="modified residue" description="N6-carboxylysine" evidence="7">
    <location>
        <position position="217"/>
    </location>
</feature>
<evidence type="ECO:0000256" key="3">
    <source>
        <dbReference type="ARBA" id="ARBA00022960"/>
    </source>
</evidence>
<dbReference type="Gene3D" id="3.40.1390.10">
    <property type="entry name" value="MurE/MurF, N-terminal domain"/>
    <property type="match status" value="1"/>
</dbReference>
<feature type="domain" description="Mur ligase N-terminal catalytic" evidence="9">
    <location>
        <begin position="24"/>
        <end position="73"/>
    </location>
</feature>
<dbReference type="Pfam" id="PF08245">
    <property type="entry name" value="Mur_ligase_M"/>
    <property type="match status" value="1"/>
</dbReference>
<dbReference type="InterPro" id="IPR005761">
    <property type="entry name" value="UDP-N-AcMur-Glu-dNH2Pim_ligase"/>
</dbReference>
<dbReference type="Proteomes" id="UP000034883">
    <property type="component" value="Chromosome"/>
</dbReference>
<dbReference type="GO" id="GO:0071555">
    <property type="term" value="P:cell wall organization"/>
    <property type="evidence" value="ECO:0007669"/>
    <property type="project" value="UniProtKB-KW"/>
</dbReference>
<dbReference type="PANTHER" id="PTHR23135:SF4">
    <property type="entry name" value="UDP-N-ACETYLMURAMOYL-L-ALANYL-D-GLUTAMATE--2,6-DIAMINOPIMELATE LIGASE MURE HOMOLOG, CHLOROPLASTIC"/>
    <property type="match status" value="1"/>
</dbReference>
<feature type="binding site" evidence="7">
    <location>
        <begin position="108"/>
        <end position="114"/>
    </location>
    <ligand>
        <name>ATP</name>
        <dbReference type="ChEBI" id="CHEBI:30616"/>
    </ligand>
</feature>
<feature type="binding site" evidence="7">
    <location>
        <position position="378"/>
    </location>
    <ligand>
        <name>meso-2,6-diaminopimelate</name>
        <dbReference type="ChEBI" id="CHEBI:57791"/>
    </ligand>
</feature>
<name>A0A0F6W4T9_9BACT</name>
<keyword evidence="4 7" id="KW-0573">Peptidoglycan synthesis</keyword>
<dbReference type="RefSeq" id="WP_053238896.1">
    <property type="nucleotide sequence ID" value="NZ_CP011125.1"/>
</dbReference>
<dbReference type="OrthoDB" id="9800958at2"/>
<accession>A0A0F6W4T9</accession>
<comment type="pathway">
    <text evidence="7 8">Cell wall biogenesis; peptidoglycan biosynthesis.</text>
</comment>
<dbReference type="InterPro" id="IPR004101">
    <property type="entry name" value="Mur_ligase_C"/>
</dbReference>
<comment type="subcellular location">
    <subcellularLocation>
        <location evidence="7 8">Cytoplasm</location>
    </subcellularLocation>
</comment>
<dbReference type="EC" id="6.3.2.13" evidence="7"/>
<comment type="PTM">
    <text evidence="7">Carboxylation is probably crucial for Mg(2+) binding and, consequently, for the gamma-phosphate positioning of ATP.</text>
</comment>
<dbReference type="GO" id="GO:0008765">
    <property type="term" value="F:UDP-N-acetylmuramoylalanyl-D-glutamate-2,6-diaminopimelate ligase activity"/>
    <property type="evidence" value="ECO:0007669"/>
    <property type="project" value="UniProtKB-UniRule"/>
</dbReference>
<feature type="binding site" evidence="7">
    <location>
        <position position="177"/>
    </location>
    <ligand>
        <name>UDP-N-acetyl-alpha-D-muramoyl-L-alanyl-D-glutamate</name>
        <dbReference type="ChEBI" id="CHEBI:83900"/>
    </ligand>
</feature>
<dbReference type="InterPro" id="IPR036615">
    <property type="entry name" value="Mur_ligase_C_dom_sf"/>
</dbReference>
<feature type="binding site" evidence="7">
    <location>
        <begin position="150"/>
        <end position="151"/>
    </location>
    <ligand>
        <name>UDP-N-acetyl-alpha-D-muramoyl-L-alanyl-D-glutamate</name>
        <dbReference type="ChEBI" id="CHEBI:83900"/>
    </ligand>
</feature>
<comment type="similarity">
    <text evidence="1 7">Belongs to the MurCDEF family. MurE subfamily.</text>
</comment>
<keyword evidence="7" id="KW-0460">Magnesium</keyword>
<keyword evidence="2 7" id="KW-0132">Cell division</keyword>
<feature type="binding site" evidence="7">
    <location>
        <position position="30"/>
    </location>
    <ligand>
        <name>UDP-N-acetyl-alpha-D-muramoyl-L-alanyl-D-glutamate</name>
        <dbReference type="ChEBI" id="CHEBI:83900"/>
    </ligand>
</feature>
<dbReference type="Gene3D" id="3.40.1190.10">
    <property type="entry name" value="Mur-like, catalytic domain"/>
    <property type="match status" value="1"/>
</dbReference>
<organism evidence="12 13">
    <name type="scientific">Sandaracinus amylolyticus</name>
    <dbReference type="NCBI Taxonomy" id="927083"/>
    <lineage>
        <taxon>Bacteria</taxon>
        <taxon>Pseudomonadati</taxon>
        <taxon>Myxococcota</taxon>
        <taxon>Polyangia</taxon>
        <taxon>Polyangiales</taxon>
        <taxon>Sandaracinaceae</taxon>
        <taxon>Sandaracinus</taxon>
    </lineage>
</organism>
<dbReference type="NCBIfam" id="NF001126">
    <property type="entry name" value="PRK00139.1-4"/>
    <property type="match status" value="1"/>
</dbReference>
<evidence type="ECO:0000256" key="4">
    <source>
        <dbReference type="ARBA" id="ARBA00022984"/>
    </source>
</evidence>
<dbReference type="NCBIfam" id="NF001124">
    <property type="entry name" value="PRK00139.1-2"/>
    <property type="match status" value="1"/>
</dbReference>
<dbReference type="PANTHER" id="PTHR23135">
    <property type="entry name" value="MUR LIGASE FAMILY MEMBER"/>
    <property type="match status" value="1"/>
</dbReference>
<dbReference type="GO" id="GO:0000287">
    <property type="term" value="F:magnesium ion binding"/>
    <property type="evidence" value="ECO:0007669"/>
    <property type="project" value="UniProtKB-UniRule"/>
</dbReference>
<evidence type="ECO:0000313" key="12">
    <source>
        <dbReference type="EMBL" id="AKF07296.1"/>
    </source>
</evidence>
<dbReference type="InterPro" id="IPR036565">
    <property type="entry name" value="Mur-like_cat_sf"/>
</dbReference>
<evidence type="ECO:0000256" key="2">
    <source>
        <dbReference type="ARBA" id="ARBA00022618"/>
    </source>
</evidence>
<dbReference type="STRING" id="927083.DB32_004445"/>
<dbReference type="GO" id="GO:0005737">
    <property type="term" value="C:cytoplasm"/>
    <property type="evidence" value="ECO:0007669"/>
    <property type="project" value="UniProtKB-SubCell"/>
</dbReference>
<reference evidence="12 13" key="1">
    <citation type="submission" date="2015-03" db="EMBL/GenBank/DDBJ databases">
        <title>Genome assembly of Sandaracinus amylolyticus DSM 53668.</title>
        <authorList>
            <person name="Sharma G."/>
            <person name="Subramanian S."/>
        </authorList>
    </citation>
    <scope>NUCLEOTIDE SEQUENCE [LARGE SCALE GENOMIC DNA]</scope>
    <source>
        <strain evidence="12 13">DSM 53668</strain>
    </source>
</reference>
<keyword evidence="5 7" id="KW-0131">Cell cycle</keyword>
<dbReference type="GO" id="GO:0008360">
    <property type="term" value="P:regulation of cell shape"/>
    <property type="evidence" value="ECO:0007669"/>
    <property type="project" value="UniProtKB-KW"/>
</dbReference>
<dbReference type="GO" id="GO:0009252">
    <property type="term" value="P:peptidoglycan biosynthetic process"/>
    <property type="evidence" value="ECO:0007669"/>
    <property type="project" value="UniProtKB-UniRule"/>
</dbReference>
<evidence type="ECO:0000256" key="1">
    <source>
        <dbReference type="ARBA" id="ARBA00005898"/>
    </source>
</evidence>
<dbReference type="GO" id="GO:0005524">
    <property type="term" value="F:ATP binding"/>
    <property type="evidence" value="ECO:0007669"/>
    <property type="project" value="UniProtKB-UniRule"/>
</dbReference>
<evidence type="ECO:0000256" key="8">
    <source>
        <dbReference type="RuleBase" id="RU004135"/>
    </source>
</evidence>
<dbReference type="Gene3D" id="3.90.190.20">
    <property type="entry name" value="Mur ligase, C-terminal domain"/>
    <property type="match status" value="1"/>
</dbReference>
<evidence type="ECO:0000259" key="11">
    <source>
        <dbReference type="Pfam" id="PF08245"/>
    </source>
</evidence>
<keyword evidence="3 7" id="KW-0133">Cell shape</keyword>
<dbReference type="UniPathway" id="UPA00219"/>
<comment type="cofactor">
    <cofactor evidence="7">
        <name>Mg(2+)</name>
        <dbReference type="ChEBI" id="CHEBI:18420"/>
    </cofactor>
</comment>
<dbReference type="EMBL" id="CP011125">
    <property type="protein sequence ID" value="AKF07296.1"/>
    <property type="molecule type" value="Genomic_DNA"/>
</dbReference>
<evidence type="ECO:0000313" key="13">
    <source>
        <dbReference type="Proteomes" id="UP000034883"/>
    </source>
</evidence>
<keyword evidence="13" id="KW-1185">Reference proteome</keyword>
<comment type="function">
    <text evidence="7">Catalyzes the addition of meso-diaminopimelic acid to the nucleotide precursor UDP-N-acetylmuramoyl-L-alanyl-D-glutamate (UMAG) in the biosynthesis of bacterial cell-wall peptidoglycan.</text>
</comment>
<keyword evidence="6 7" id="KW-0961">Cell wall biogenesis/degradation</keyword>
<dbReference type="SUPFAM" id="SSF63418">
    <property type="entry name" value="MurE/MurF N-terminal domain"/>
    <property type="match status" value="1"/>
</dbReference>
<feature type="binding site" evidence="7">
    <location>
        <position position="469"/>
    </location>
    <ligand>
        <name>meso-2,6-diaminopimelate</name>
        <dbReference type="ChEBI" id="CHEBI:57791"/>
    </ligand>
</feature>
<evidence type="ECO:0000259" key="10">
    <source>
        <dbReference type="Pfam" id="PF02875"/>
    </source>
</evidence>
<dbReference type="AlphaFoldDB" id="A0A0F6W4T9"/>